<keyword evidence="6 8" id="KW-1133">Transmembrane helix</keyword>
<dbReference type="PANTHER" id="PTHR48021">
    <property type="match status" value="1"/>
</dbReference>
<name>A0A8D8N2F9_CULPI</name>
<feature type="transmembrane region" description="Helical" evidence="8">
    <location>
        <begin position="173"/>
        <end position="195"/>
    </location>
</feature>
<dbReference type="InterPro" id="IPR044775">
    <property type="entry name" value="MFS_ERD6/Tret1-like"/>
</dbReference>
<evidence type="ECO:0000256" key="3">
    <source>
        <dbReference type="ARBA" id="ARBA00022475"/>
    </source>
</evidence>
<evidence type="ECO:0000313" key="10">
    <source>
        <dbReference type="EMBL" id="CAG6549055.1"/>
    </source>
</evidence>
<dbReference type="InterPro" id="IPR005829">
    <property type="entry name" value="Sugar_transporter_CS"/>
</dbReference>
<evidence type="ECO:0000256" key="8">
    <source>
        <dbReference type="SAM" id="Phobius"/>
    </source>
</evidence>
<reference evidence="10" key="1">
    <citation type="submission" date="2021-05" db="EMBL/GenBank/DDBJ databases">
        <authorList>
            <person name="Alioto T."/>
            <person name="Alioto T."/>
            <person name="Gomez Garrido J."/>
        </authorList>
    </citation>
    <scope>NUCLEOTIDE SEQUENCE</scope>
</reference>
<evidence type="ECO:0000256" key="1">
    <source>
        <dbReference type="ARBA" id="ARBA00004651"/>
    </source>
</evidence>
<dbReference type="SUPFAM" id="SSF103473">
    <property type="entry name" value="MFS general substrate transporter"/>
    <property type="match status" value="1"/>
</dbReference>
<dbReference type="PROSITE" id="PS00216">
    <property type="entry name" value="SUGAR_TRANSPORT_1"/>
    <property type="match status" value="1"/>
</dbReference>
<dbReference type="Pfam" id="PF00083">
    <property type="entry name" value="Sugar_tr"/>
    <property type="match status" value="1"/>
</dbReference>
<feature type="transmembrane region" description="Helical" evidence="8">
    <location>
        <begin position="84"/>
        <end position="104"/>
    </location>
</feature>
<accession>A0A8D8N2F9</accession>
<evidence type="ECO:0000256" key="5">
    <source>
        <dbReference type="ARBA" id="ARBA00022692"/>
    </source>
</evidence>
<evidence type="ECO:0000256" key="7">
    <source>
        <dbReference type="ARBA" id="ARBA00023136"/>
    </source>
</evidence>
<feature type="transmembrane region" description="Helical" evidence="8">
    <location>
        <begin position="429"/>
        <end position="448"/>
    </location>
</feature>
<dbReference type="FunFam" id="1.20.1250.20:FF:000218">
    <property type="entry name" value="facilitated trehalose transporter Tret1"/>
    <property type="match status" value="1"/>
</dbReference>
<evidence type="ECO:0000256" key="2">
    <source>
        <dbReference type="ARBA" id="ARBA00022448"/>
    </source>
</evidence>
<feature type="transmembrane region" description="Helical" evidence="8">
    <location>
        <begin position="12"/>
        <end position="35"/>
    </location>
</feature>
<feature type="transmembrane region" description="Helical" evidence="8">
    <location>
        <begin position="110"/>
        <end position="130"/>
    </location>
</feature>
<keyword evidence="3" id="KW-1003">Cell membrane</keyword>
<keyword evidence="4" id="KW-0762">Sugar transport</keyword>
<dbReference type="EMBL" id="HBUE01346981">
    <property type="protein sequence ID" value="CAG6601284.1"/>
    <property type="molecule type" value="Transcribed_RNA"/>
</dbReference>
<dbReference type="InterPro" id="IPR036259">
    <property type="entry name" value="MFS_trans_sf"/>
</dbReference>
<dbReference type="InterPro" id="IPR005828">
    <property type="entry name" value="MFS_sugar_transport-like"/>
</dbReference>
<feature type="domain" description="Major facilitator superfamily (MFS) profile" evidence="9">
    <location>
        <begin position="9"/>
        <end position="452"/>
    </location>
</feature>
<sequence>MQGHGSARNQYLATFCVNLLSLSYGFVCGWTSPSIPVLQSAETPLVSGPITTDQGSWIGAALCVGGFLGNVVSGWMADRYGRKLTACLAAIPQIISWIMVIIATNPYYLMVMRFLAGFSGGVCFMVIPMFIGEIAEDRIRGLLSSTLVFTCNAGILIMYILGDLFPYKTIPWILLAFPVLFLACFSFIPDTPFYLMQQNNYTKSENALLFYRGYRYGTQQVSNEFKLELMNLKGQFREEKQPVAAEDKLSWQDLVTPHARKAFLIGICLMAFNQFCGCFAMLNYTATVFAESGSSLSANMSAIVIGTIQMFGSTFSTVLVERAGRKLLLIISGAGIATGLSIFSGFSYAKSLGHDVTAFNWLPLVCFSFVIFIASMGVLTLPFVVLAEVMPQKIKGFAITSCMAVLWVFAFVAIKYFSTLFDVLGMHGTLLLFALCSLAGTVFVATVVPETKGKSFDAIAKLMGAKKL</sequence>
<feature type="transmembrane region" description="Helical" evidence="8">
    <location>
        <begin position="262"/>
        <end position="282"/>
    </location>
</feature>
<feature type="transmembrane region" description="Helical" evidence="8">
    <location>
        <begin position="55"/>
        <end position="77"/>
    </location>
</feature>
<evidence type="ECO:0000259" key="9">
    <source>
        <dbReference type="PROSITE" id="PS50850"/>
    </source>
</evidence>
<dbReference type="PROSITE" id="PS00217">
    <property type="entry name" value="SUGAR_TRANSPORT_2"/>
    <property type="match status" value="1"/>
</dbReference>
<organism evidence="10">
    <name type="scientific">Culex pipiens</name>
    <name type="common">House mosquito</name>
    <dbReference type="NCBI Taxonomy" id="7175"/>
    <lineage>
        <taxon>Eukaryota</taxon>
        <taxon>Metazoa</taxon>
        <taxon>Ecdysozoa</taxon>
        <taxon>Arthropoda</taxon>
        <taxon>Hexapoda</taxon>
        <taxon>Insecta</taxon>
        <taxon>Pterygota</taxon>
        <taxon>Neoptera</taxon>
        <taxon>Endopterygota</taxon>
        <taxon>Diptera</taxon>
        <taxon>Nematocera</taxon>
        <taxon>Culicoidea</taxon>
        <taxon>Culicidae</taxon>
        <taxon>Culicinae</taxon>
        <taxon>Culicini</taxon>
        <taxon>Culex</taxon>
        <taxon>Culex</taxon>
    </lineage>
</organism>
<keyword evidence="2" id="KW-0813">Transport</keyword>
<dbReference type="PROSITE" id="PS50850">
    <property type="entry name" value="MFS"/>
    <property type="match status" value="1"/>
</dbReference>
<feature type="transmembrane region" description="Helical" evidence="8">
    <location>
        <begin position="397"/>
        <end position="417"/>
    </location>
</feature>
<dbReference type="CDD" id="cd17358">
    <property type="entry name" value="MFS_GLUT6_8_Class3_like"/>
    <property type="match status" value="1"/>
</dbReference>
<dbReference type="InterPro" id="IPR050549">
    <property type="entry name" value="MFS_Trehalose_Transporter"/>
</dbReference>
<feature type="transmembrane region" description="Helical" evidence="8">
    <location>
        <begin position="142"/>
        <end position="161"/>
    </location>
</feature>
<dbReference type="Gene3D" id="1.20.1250.20">
    <property type="entry name" value="MFS general substrate transporter like domains"/>
    <property type="match status" value="1"/>
</dbReference>
<keyword evidence="7 8" id="KW-0472">Membrane</keyword>
<dbReference type="GO" id="GO:0005886">
    <property type="term" value="C:plasma membrane"/>
    <property type="evidence" value="ECO:0007669"/>
    <property type="project" value="UniProtKB-SubCell"/>
</dbReference>
<evidence type="ECO:0000256" key="4">
    <source>
        <dbReference type="ARBA" id="ARBA00022597"/>
    </source>
</evidence>
<comment type="subcellular location">
    <subcellularLocation>
        <location evidence="1">Cell membrane</location>
        <topology evidence="1">Multi-pass membrane protein</topology>
    </subcellularLocation>
</comment>
<keyword evidence="5 8" id="KW-0812">Transmembrane</keyword>
<dbReference type="EMBL" id="HBUE01239988">
    <property type="protein sequence ID" value="CAG6549055.1"/>
    <property type="molecule type" value="Transcribed_RNA"/>
</dbReference>
<feature type="transmembrane region" description="Helical" evidence="8">
    <location>
        <begin position="327"/>
        <end position="349"/>
    </location>
</feature>
<dbReference type="AlphaFoldDB" id="A0A8D8N2F9"/>
<feature type="transmembrane region" description="Helical" evidence="8">
    <location>
        <begin position="302"/>
        <end position="320"/>
    </location>
</feature>
<dbReference type="InterPro" id="IPR020846">
    <property type="entry name" value="MFS_dom"/>
</dbReference>
<dbReference type="PANTHER" id="PTHR48021:SF33">
    <property type="entry name" value="AT22075P-RELATED"/>
    <property type="match status" value="1"/>
</dbReference>
<evidence type="ECO:0000256" key="6">
    <source>
        <dbReference type="ARBA" id="ARBA00022989"/>
    </source>
</evidence>
<feature type="transmembrane region" description="Helical" evidence="8">
    <location>
        <begin position="361"/>
        <end position="385"/>
    </location>
</feature>
<protein>
    <submittedName>
        <fullName evidence="10">Facilitated trehalose transporter Tret1-2 homolog</fullName>
    </submittedName>
</protein>
<proteinExistence type="predicted"/>
<dbReference type="GO" id="GO:0051119">
    <property type="term" value="F:sugar transmembrane transporter activity"/>
    <property type="evidence" value="ECO:0007669"/>
    <property type="project" value="InterPro"/>
</dbReference>